<organism evidence="4">
    <name type="scientific">Siphoviridae sp. ctdd214</name>
    <dbReference type="NCBI Taxonomy" id="2825581"/>
    <lineage>
        <taxon>Viruses</taxon>
        <taxon>Duplodnaviria</taxon>
        <taxon>Heunggongvirae</taxon>
        <taxon>Uroviricota</taxon>
        <taxon>Caudoviricetes</taxon>
    </lineage>
</organism>
<dbReference type="InterPro" id="IPR058530">
    <property type="entry name" value="Baseplate_J-like_C"/>
</dbReference>
<feature type="domain" description="Baseplate J-like central" evidence="2">
    <location>
        <begin position="174"/>
        <end position="244"/>
    </location>
</feature>
<feature type="domain" description="Baseplate J-like C-terminal" evidence="3">
    <location>
        <begin position="250"/>
        <end position="334"/>
    </location>
</feature>
<dbReference type="Pfam" id="PF26078">
    <property type="entry name" value="Baseplate_J_M"/>
    <property type="match status" value="1"/>
</dbReference>
<dbReference type="InterPro" id="IPR058531">
    <property type="entry name" value="Baseplate_J_M"/>
</dbReference>
<dbReference type="InterPro" id="IPR052399">
    <property type="entry name" value="Phage_Baseplate_Assmbl_Protein"/>
</dbReference>
<accession>A0A8S5V6B9</accession>
<dbReference type="EMBL" id="BK016204">
    <property type="protein sequence ID" value="DAG02151.1"/>
    <property type="molecule type" value="Genomic_DNA"/>
</dbReference>
<name>A0A8S5V6B9_9CAUD</name>
<evidence type="ECO:0000256" key="1">
    <source>
        <dbReference type="ARBA" id="ARBA00038087"/>
    </source>
</evidence>
<comment type="similarity">
    <text evidence="1">Belongs to the Mu gp47/PBSX XkdT family.</text>
</comment>
<dbReference type="PANTHER" id="PTHR37829">
    <property type="entry name" value="PHAGE-LIKE ELEMENT PBSX PROTEIN XKDT"/>
    <property type="match status" value="1"/>
</dbReference>
<evidence type="ECO:0000313" key="4">
    <source>
        <dbReference type="EMBL" id="DAG02151.1"/>
    </source>
</evidence>
<sequence length="338" mass="37480">MFENMTYDNIMNLMLSKISDDIDKREGSIIFDALAPCAYLLAQGFFYLENFFDLIFLDTAVDKFLDRIGDMYGVKRNPAISAIWKASSSIELEVGTRFGHEDITYVVVEKFSEEEYSLQCEQDGSIGNSYVGELDNLDNVGAVVELISLLQTGADEETDEHYRSRIYDRVQLPATSGNVAHYKMWAKEVIGCGECKVIPTWKGPGTVKLIVVDSNMGIDPTLPDKVKGHVESVRPVGPEITVVSPIEKTINISAKVSFDSSVDIETIKSDLETELRAYITSLAFNTYIVSYARMGSILLTIPGVIDYSDFSVNGLTQNIVIADDEIPVVGMIELEELA</sequence>
<evidence type="ECO:0000259" key="2">
    <source>
        <dbReference type="Pfam" id="PF26078"/>
    </source>
</evidence>
<reference evidence="4" key="1">
    <citation type="journal article" date="2021" name="Proc. Natl. Acad. Sci. U.S.A.">
        <title>A Catalog of Tens of Thousands of Viruses from Human Metagenomes Reveals Hidden Associations with Chronic Diseases.</title>
        <authorList>
            <person name="Tisza M.J."/>
            <person name="Buck C.B."/>
        </authorList>
    </citation>
    <scope>NUCLEOTIDE SEQUENCE</scope>
    <source>
        <strain evidence="4">Ctdd214</strain>
    </source>
</reference>
<proteinExistence type="inferred from homology"/>
<dbReference type="PANTHER" id="PTHR37829:SF3">
    <property type="entry name" value="PROTEIN JAYE-RELATED"/>
    <property type="match status" value="1"/>
</dbReference>
<dbReference type="Pfam" id="PF26079">
    <property type="entry name" value="Baseplate_J_C"/>
    <property type="match status" value="1"/>
</dbReference>
<evidence type="ECO:0000259" key="3">
    <source>
        <dbReference type="Pfam" id="PF26079"/>
    </source>
</evidence>
<protein>
    <submittedName>
        <fullName evidence="4">Baseplate J like protein</fullName>
    </submittedName>
</protein>